<organism evidence="2 3">
    <name type="scientific">Salipaludibacillus keqinensis</name>
    <dbReference type="NCBI Taxonomy" id="2045207"/>
    <lineage>
        <taxon>Bacteria</taxon>
        <taxon>Bacillati</taxon>
        <taxon>Bacillota</taxon>
        <taxon>Bacilli</taxon>
        <taxon>Bacillales</taxon>
        <taxon>Bacillaceae</taxon>
    </lineage>
</organism>
<evidence type="ECO:0000256" key="1">
    <source>
        <dbReference type="SAM" id="Coils"/>
    </source>
</evidence>
<evidence type="ECO:0000313" key="2">
    <source>
        <dbReference type="EMBL" id="PYZ95114.1"/>
    </source>
</evidence>
<name>A0A323TM52_9BACI</name>
<dbReference type="RefSeq" id="WP_110608749.1">
    <property type="nucleotide sequence ID" value="NZ_PDOD01000001.1"/>
</dbReference>
<keyword evidence="3" id="KW-1185">Reference proteome</keyword>
<evidence type="ECO:0000313" key="3">
    <source>
        <dbReference type="Proteomes" id="UP000248214"/>
    </source>
</evidence>
<feature type="coiled-coil region" evidence="1">
    <location>
        <begin position="269"/>
        <end position="303"/>
    </location>
</feature>
<feature type="coiled-coil region" evidence="1">
    <location>
        <begin position="207"/>
        <end position="234"/>
    </location>
</feature>
<dbReference type="Proteomes" id="UP000248214">
    <property type="component" value="Unassembled WGS sequence"/>
</dbReference>
<feature type="coiled-coil region" evidence="1">
    <location>
        <begin position="1"/>
        <end position="52"/>
    </location>
</feature>
<proteinExistence type="predicted"/>
<dbReference type="OrthoDB" id="3540923at2"/>
<accession>A0A323TM52</accession>
<keyword evidence="1" id="KW-0175">Coiled coil</keyword>
<gene>
    <name evidence="2" type="ORF">CR194_06260</name>
</gene>
<comment type="caution">
    <text evidence="2">The sequence shown here is derived from an EMBL/GenBank/DDBJ whole genome shotgun (WGS) entry which is preliminary data.</text>
</comment>
<feature type="coiled-coil region" evidence="1">
    <location>
        <begin position="83"/>
        <end position="117"/>
    </location>
</feature>
<sequence>MKSLNEEIVEMKEKMRREKKWKEHTERLHTQVNSKEKKVLHLEEKLIAEKEDVEKLQGFSLSNVLATIAGNKQEKLNTYEKEVIIAKLQYQEAYKMLEELQQELADYESHITSLGDMAKDYNSLLERKEQLIHDSESIWSEELYDITDKEAELLGAVQEFDEAIEAGTIAKRALNEAGTSFDRAKGWSTFDIFGGGLITTAVKHSHLDSAKKTVHTAEKRLRQFQDELIDIQNHMKVDLEIGELLTFADYFFDGIIVNWMVHDKISQAASQIEETNQLVSQTLDQLQSDQKEMNHKLRELSLKRIKLIEKA</sequence>
<dbReference type="EMBL" id="PDOD01000001">
    <property type="protein sequence ID" value="PYZ95114.1"/>
    <property type="molecule type" value="Genomic_DNA"/>
</dbReference>
<reference evidence="2 3" key="1">
    <citation type="submission" date="2017-10" db="EMBL/GenBank/DDBJ databases">
        <title>Bacillus sp. nov., a halophilic bacterium isolated from a Keqin Lake.</title>
        <authorList>
            <person name="Wang H."/>
        </authorList>
    </citation>
    <scope>NUCLEOTIDE SEQUENCE [LARGE SCALE GENOMIC DNA]</scope>
    <source>
        <strain evidence="2 3">KQ-12</strain>
    </source>
</reference>
<dbReference type="AlphaFoldDB" id="A0A323TM52"/>
<protein>
    <submittedName>
        <fullName evidence="2">Uncharacterized protein</fullName>
    </submittedName>
</protein>